<evidence type="ECO:0000313" key="1">
    <source>
        <dbReference type="EMBL" id="EYT49024.1"/>
    </source>
</evidence>
<sequence length="298" mass="33152">MAMPRVTLLPFRAPYAESVSTDLKIITPPTDLEDLHRHWDPMIDLELAAECTLVPSFLRETGLTEDDLLHFTLTVDCSPTRGRWTARQELTWVDGRASGRVQLEVPGQEIGDTLTARASVVGDAITGDPHPLRSRHRAARIWTGTPVRIPLQQADRFPTTAVSFRTRHWPTIPWRIRCLDELEPGTHISAGMRLYLNTDLEEGRSLAEGSAASGLPSAVEADVLEELFGQLSRLERSEVVTAADDPDSPMGMAAVAKHNAENRLGISLLDALEWAREEPSRLKDIVREKTRFLRGDPS</sequence>
<dbReference type="HOGENOM" id="CLU_932763_0_0_11"/>
<proteinExistence type="predicted"/>
<accession>A0A022KT92</accession>
<organism evidence="1 2">
    <name type="scientific">Brachybacterium muris UCD-AY4</name>
    <dbReference type="NCBI Taxonomy" id="1249481"/>
    <lineage>
        <taxon>Bacteria</taxon>
        <taxon>Bacillati</taxon>
        <taxon>Actinomycetota</taxon>
        <taxon>Actinomycetes</taxon>
        <taxon>Micrococcales</taxon>
        <taxon>Dermabacteraceae</taxon>
        <taxon>Brachybacterium</taxon>
    </lineage>
</organism>
<evidence type="ECO:0000313" key="2">
    <source>
        <dbReference type="Proteomes" id="UP000019754"/>
    </source>
</evidence>
<name>A0A022KT92_9MICO</name>
<reference evidence="1 2" key="1">
    <citation type="journal article" date="2013" name="Genome Announc.">
        <title>Draft genome sequence of an Actinobacterium, Brachybacterium muris strain UCD-AY4.</title>
        <authorList>
            <person name="Lo J.R."/>
            <person name="Lang J.M."/>
            <person name="Darling A.E."/>
            <person name="Eisen J.A."/>
            <person name="Coil D.A."/>
        </authorList>
    </citation>
    <scope>NUCLEOTIDE SEQUENCE [LARGE SCALE GENOMIC DNA]</scope>
    <source>
        <strain evidence="1 2">UCD-AY4</strain>
    </source>
</reference>
<dbReference type="EMBL" id="AORC01000011">
    <property type="protein sequence ID" value="EYT49024.1"/>
    <property type="molecule type" value="Genomic_DNA"/>
</dbReference>
<dbReference type="Proteomes" id="UP000019754">
    <property type="component" value="Unassembled WGS sequence"/>
</dbReference>
<dbReference type="STRING" id="1249481.D641_0109705"/>
<keyword evidence="2" id="KW-1185">Reference proteome</keyword>
<protein>
    <submittedName>
        <fullName evidence="1">Uncharacterized protein</fullName>
    </submittedName>
</protein>
<comment type="caution">
    <text evidence="1">The sequence shown here is derived from an EMBL/GenBank/DDBJ whole genome shotgun (WGS) entry which is preliminary data.</text>
</comment>
<gene>
    <name evidence="1" type="ORF">D641_0109705</name>
</gene>
<dbReference type="AlphaFoldDB" id="A0A022KT92"/>